<evidence type="ECO:0000256" key="1">
    <source>
        <dbReference type="SAM" id="Phobius"/>
    </source>
</evidence>
<dbReference type="AlphaFoldDB" id="A0A0H3GFE1"/>
<feature type="transmembrane region" description="Helical" evidence="1">
    <location>
        <begin position="83"/>
        <end position="102"/>
    </location>
</feature>
<keyword evidence="1" id="KW-1133">Transmembrane helix</keyword>
<sequence>MRKYSVKKFSIVFISMIAAILLFSIISEESFVVTPLNLFTAVLIAASAYIITGLFTPKEKLIGEMKEEKRNADERYIFNKGKISYFFLLFLAILTPFLLAFLKYRNISSVSIKSLAIIFVCIFCLYIVVLQFYKKKK</sequence>
<dbReference type="HOGENOM" id="CLU_154512_0_0_9"/>
<evidence type="ECO:0000313" key="3">
    <source>
        <dbReference type="Proteomes" id="UP000001288"/>
    </source>
</evidence>
<feature type="transmembrane region" description="Helical" evidence="1">
    <location>
        <begin position="38"/>
        <end position="56"/>
    </location>
</feature>
<accession>A0A0H3GFE1</accession>
<evidence type="ECO:0008006" key="4">
    <source>
        <dbReference type="Google" id="ProtNLM"/>
    </source>
</evidence>
<reference evidence="3" key="1">
    <citation type="submission" date="2010-04" db="EMBL/GenBank/DDBJ databases">
        <title>The genome sequence of Listeria monocytogenes strain 10403S.</title>
        <authorList>
            <consortium name="The Broad Institute Genome Sequencing Platform"/>
            <consortium name="The Broad Institute Genome Sequencing Center for Infectious Disease."/>
            <person name="Borowsky M."/>
            <person name="Borodovsky M."/>
            <person name="Young S.K."/>
            <person name="Zeng Q."/>
            <person name="Koehrsen M."/>
            <person name="Fitzgerald M."/>
            <person name="Wiedmann M."/>
            <person name="Swaminathan B."/>
            <person name="Lauer P."/>
            <person name="Portnoy D."/>
            <person name="Cossart P."/>
            <person name="Buchrieser C."/>
            <person name="Higgins D."/>
            <person name="Abouelleil A."/>
            <person name="Alvarado L."/>
            <person name="Arachchi H.M."/>
            <person name="Berlin A."/>
            <person name="Borenstein D."/>
            <person name="Brown A."/>
            <person name="Chapman S.B."/>
            <person name="Chen Z."/>
            <person name="Dunbar C.D."/>
            <person name="Engels R."/>
            <person name="Freedman E."/>
            <person name="Gearin G."/>
            <person name="Gellesch M."/>
            <person name="Goldberg J."/>
            <person name="Griggs A."/>
            <person name="Gujja S."/>
            <person name="Heilman E."/>
            <person name="Heiman D."/>
            <person name="Howarth C."/>
            <person name="Jen D."/>
            <person name="Larson L."/>
            <person name="Lui A."/>
            <person name="MacDonald J."/>
            <person name="Mehta T."/>
            <person name="Montmayeur A."/>
            <person name="Neiman D."/>
            <person name="Park D."/>
            <person name="Pearson M."/>
            <person name="Priest M."/>
            <person name="Richards J."/>
            <person name="Roberts A."/>
            <person name="Saif S."/>
            <person name="Shea T."/>
            <person name="Shenoy N."/>
            <person name="Sisk P."/>
            <person name="Stolte C."/>
            <person name="Sykes S."/>
            <person name="Walk T."/>
            <person name="White J."/>
            <person name="Yandava C."/>
            <person name="Haas B."/>
            <person name="Nusbaum C."/>
            <person name="Birren B."/>
        </authorList>
    </citation>
    <scope>NUCLEOTIDE SEQUENCE [LARGE SCALE GENOMIC DNA]</scope>
    <source>
        <strain evidence="3">10403S</strain>
    </source>
</reference>
<dbReference type="KEGG" id="lmt:LMRG_01839"/>
<name>A0A0H3GFE1_LISM4</name>
<protein>
    <recommendedName>
        <fullName evidence="4">DUF2178 domain-containing protein</fullName>
    </recommendedName>
</protein>
<organism evidence="2 3">
    <name type="scientific">Listeria monocytogenes serotype 1/2a (strain 10403S)</name>
    <dbReference type="NCBI Taxonomy" id="393133"/>
    <lineage>
        <taxon>Bacteria</taxon>
        <taxon>Bacillati</taxon>
        <taxon>Bacillota</taxon>
        <taxon>Bacilli</taxon>
        <taxon>Bacillales</taxon>
        <taxon>Listeriaceae</taxon>
        <taxon>Listeria</taxon>
    </lineage>
</organism>
<dbReference type="Proteomes" id="UP000001288">
    <property type="component" value="Chromosome"/>
</dbReference>
<keyword evidence="1" id="KW-0472">Membrane</keyword>
<proteinExistence type="predicted"/>
<dbReference type="RefSeq" id="WP_010989986.1">
    <property type="nucleotide sequence ID" value="NC_017544.1"/>
</dbReference>
<dbReference type="EMBL" id="CP002002">
    <property type="protein sequence ID" value="AEO07385.1"/>
    <property type="molecule type" value="Genomic_DNA"/>
</dbReference>
<evidence type="ECO:0000313" key="2">
    <source>
        <dbReference type="EMBL" id="AEO07385.1"/>
    </source>
</evidence>
<keyword evidence="1" id="KW-0812">Transmembrane</keyword>
<gene>
    <name evidence="2" type="ordered locus">LMRG_01839</name>
</gene>
<feature type="transmembrane region" description="Helical" evidence="1">
    <location>
        <begin position="9"/>
        <end position="26"/>
    </location>
</feature>
<feature type="transmembrane region" description="Helical" evidence="1">
    <location>
        <begin position="114"/>
        <end position="133"/>
    </location>
</feature>